<evidence type="ECO:0000256" key="7">
    <source>
        <dbReference type="ARBA" id="ARBA00022741"/>
    </source>
</evidence>
<evidence type="ECO:0000256" key="10">
    <source>
        <dbReference type="ARBA" id="ARBA00022984"/>
    </source>
</evidence>
<dbReference type="SUPFAM" id="SSF53244">
    <property type="entry name" value="MurD-like peptide ligases, peptide-binding domain"/>
    <property type="match status" value="1"/>
</dbReference>
<evidence type="ECO:0000259" key="16">
    <source>
        <dbReference type="Pfam" id="PF02875"/>
    </source>
</evidence>
<dbReference type="Pfam" id="PF08245">
    <property type="entry name" value="Mur_ligase_M"/>
    <property type="match status" value="1"/>
</dbReference>
<dbReference type="PANTHER" id="PTHR43445:SF3">
    <property type="entry name" value="UDP-N-ACETYLMURAMATE--L-ALANINE LIGASE"/>
    <property type="match status" value="1"/>
</dbReference>
<dbReference type="HAMAP" id="MF_00046">
    <property type="entry name" value="MurC"/>
    <property type="match status" value="1"/>
</dbReference>
<evidence type="ECO:0000259" key="17">
    <source>
        <dbReference type="Pfam" id="PF08245"/>
    </source>
</evidence>
<dbReference type="SUPFAM" id="SSF53623">
    <property type="entry name" value="MurD-like peptide ligases, catalytic domain"/>
    <property type="match status" value="1"/>
</dbReference>
<reference evidence="18" key="1">
    <citation type="submission" date="2022-05" db="EMBL/GenBank/DDBJ databases">
        <title>Comparative genomics of Staphylococcus equorum isolates.</title>
        <authorList>
            <person name="Luelf R.H."/>
        </authorList>
    </citation>
    <scope>NUCLEOTIDE SEQUENCE</scope>
    <source>
        <strain evidence="18">TMW 2.2343</strain>
    </source>
</reference>
<keyword evidence="9 14" id="KW-0133">Cell shape</keyword>
<dbReference type="Pfam" id="PF02875">
    <property type="entry name" value="Mur_ligase_C"/>
    <property type="match status" value="1"/>
</dbReference>
<dbReference type="Proteomes" id="UP001152302">
    <property type="component" value="Unassembled WGS sequence"/>
</dbReference>
<evidence type="ECO:0000256" key="6">
    <source>
        <dbReference type="ARBA" id="ARBA00022618"/>
    </source>
</evidence>
<dbReference type="GO" id="GO:0008360">
    <property type="term" value="P:regulation of cell shape"/>
    <property type="evidence" value="ECO:0007669"/>
    <property type="project" value="UniProtKB-KW"/>
</dbReference>
<dbReference type="GO" id="GO:0009252">
    <property type="term" value="P:peptidoglycan biosynthetic process"/>
    <property type="evidence" value="ECO:0007669"/>
    <property type="project" value="UniProtKB-UniRule"/>
</dbReference>
<dbReference type="SUPFAM" id="SSF51984">
    <property type="entry name" value="MurCD N-terminal domain"/>
    <property type="match status" value="1"/>
</dbReference>
<comment type="subcellular location">
    <subcellularLocation>
        <location evidence="1 14">Cytoplasm</location>
    </subcellularLocation>
</comment>
<evidence type="ECO:0000256" key="14">
    <source>
        <dbReference type="HAMAP-Rule" id="MF_00046"/>
    </source>
</evidence>
<gene>
    <name evidence="14 18" type="primary">murC</name>
    <name evidence="18" type="ORF">M4L21_15945</name>
</gene>
<dbReference type="GO" id="GO:0071555">
    <property type="term" value="P:cell wall organization"/>
    <property type="evidence" value="ECO:0007669"/>
    <property type="project" value="UniProtKB-KW"/>
</dbReference>
<dbReference type="Pfam" id="PF01225">
    <property type="entry name" value="Mur_ligase"/>
    <property type="match status" value="1"/>
</dbReference>
<protein>
    <recommendedName>
        <fullName evidence="3 14">UDP-N-acetylmuramate--L-alanine ligase</fullName>
        <ecNumber evidence="3 14">6.3.2.8</ecNumber>
    </recommendedName>
    <alternativeName>
        <fullName evidence="14">UDP-N-acetylmuramoyl-L-alanine synthetase</fullName>
    </alternativeName>
</protein>
<dbReference type="InterPro" id="IPR013221">
    <property type="entry name" value="Mur_ligase_cen"/>
</dbReference>
<dbReference type="Gene3D" id="3.40.1190.10">
    <property type="entry name" value="Mur-like, catalytic domain"/>
    <property type="match status" value="1"/>
</dbReference>
<evidence type="ECO:0000256" key="3">
    <source>
        <dbReference type="ARBA" id="ARBA00012211"/>
    </source>
</evidence>
<feature type="domain" description="Mur ligase N-terminal catalytic" evidence="15">
    <location>
        <begin position="3"/>
        <end position="101"/>
    </location>
</feature>
<evidence type="ECO:0000313" key="19">
    <source>
        <dbReference type="Proteomes" id="UP001152302"/>
    </source>
</evidence>
<comment type="similarity">
    <text evidence="14">Belongs to the MurCDEF family.</text>
</comment>
<dbReference type="NCBIfam" id="TIGR01082">
    <property type="entry name" value="murC"/>
    <property type="match status" value="1"/>
</dbReference>
<comment type="pathway">
    <text evidence="2 14">Cell wall biogenesis; peptidoglycan biosynthesis.</text>
</comment>
<evidence type="ECO:0000313" key="18">
    <source>
        <dbReference type="EMBL" id="MDG0860782.1"/>
    </source>
</evidence>
<evidence type="ECO:0000256" key="5">
    <source>
        <dbReference type="ARBA" id="ARBA00022598"/>
    </source>
</evidence>
<dbReference type="InterPro" id="IPR004101">
    <property type="entry name" value="Mur_ligase_C"/>
</dbReference>
<dbReference type="GO" id="GO:0051301">
    <property type="term" value="P:cell division"/>
    <property type="evidence" value="ECO:0007669"/>
    <property type="project" value="UniProtKB-KW"/>
</dbReference>
<accession>A0A9X4LC57</accession>
<feature type="domain" description="Mur ligase C-terminal" evidence="16">
    <location>
        <begin position="298"/>
        <end position="418"/>
    </location>
</feature>
<evidence type="ECO:0000256" key="1">
    <source>
        <dbReference type="ARBA" id="ARBA00004496"/>
    </source>
</evidence>
<keyword evidence="10 14" id="KW-0573">Peptidoglycan synthesis</keyword>
<keyword evidence="6 14" id="KW-0132">Cell division</keyword>
<evidence type="ECO:0000256" key="4">
    <source>
        <dbReference type="ARBA" id="ARBA00022490"/>
    </source>
</evidence>
<dbReference type="EMBL" id="JAMBPX010000020">
    <property type="protein sequence ID" value="MDG0860782.1"/>
    <property type="molecule type" value="Genomic_DNA"/>
</dbReference>
<dbReference type="AlphaFoldDB" id="A0A9X4LC57"/>
<keyword evidence="7 14" id="KW-0547">Nucleotide-binding</keyword>
<evidence type="ECO:0000259" key="15">
    <source>
        <dbReference type="Pfam" id="PF01225"/>
    </source>
</evidence>
<evidence type="ECO:0000256" key="9">
    <source>
        <dbReference type="ARBA" id="ARBA00022960"/>
    </source>
</evidence>
<proteinExistence type="inferred from homology"/>
<evidence type="ECO:0000256" key="11">
    <source>
        <dbReference type="ARBA" id="ARBA00023306"/>
    </source>
</evidence>
<dbReference type="RefSeq" id="WP_277582573.1">
    <property type="nucleotide sequence ID" value="NZ_JAMBPV010000020.1"/>
</dbReference>
<dbReference type="InterPro" id="IPR036565">
    <property type="entry name" value="Mur-like_cat_sf"/>
</dbReference>
<evidence type="ECO:0000256" key="13">
    <source>
        <dbReference type="ARBA" id="ARBA00047833"/>
    </source>
</evidence>
<evidence type="ECO:0000256" key="8">
    <source>
        <dbReference type="ARBA" id="ARBA00022840"/>
    </source>
</evidence>
<comment type="function">
    <text evidence="14">Cell wall formation.</text>
</comment>
<keyword evidence="8 14" id="KW-0067">ATP-binding</keyword>
<dbReference type="Gene3D" id="3.40.50.720">
    <property type="entry name" value="NAD(P)-binding Rossmann-like Domain"/>
    <property type="match status" value="1"/>
</dbReference>
<keyword evidence="11 14" id="KW-0131">Cell cycle</keyword>
<dbReference type="InterPro" id="IPR000713">
    <property type="entry name" value="Mur_ligase_N"/>
</dbReference>
<evidence type="ECO:0000256" key="12">
    <source>
        <dbReference type="ARBA" id="ARBA00023316"/>
    </source>
</evidence>
<dbReference type="InterPro" id="IPR036615">
    <property type="entry name" value="Mur_ligase_C_dom_sf"/>
</dbReference>
<dbReference type="GO" id="GO:0005524">
    <property type="term" value="F:ATP binding"/>
    <property type="evidence" value="ECO:0007669"/>
    <property type="project" value="UniProtKB-UniRule"/>
</dbReference>
<comment type="catalytic activity">
    <reaction evidence="13 14">
        <text>UDP-N-acetyl-alpha-D-muramate + L-alanine + ATP = UDP-N-acetyl-alpha-D-muramoyl-L-alanine + ADP + phosphate + H(+)</text>
        <dbReference type="Rhea" id="RHEA:23372"/>
        <dbReference type="ChEBI" id="CHEBI:15378"/>
        <dbReference type="ChEBI" id="CHEBI:30616"/>
        <dbReference type="ChEBI" id="CHEBI:43474"/>
        <dbReference type="ChEBI" id="CHEBI:57972"/>
        <dbReference type="ChEBI" id="CHEBI:70757"/>
        <dbReference type="ChEBI" id="CHEBI:83898"/>
        <dbReference type="ChEBI" id="CHEBI:456216"/>
        <dbReference type="EC" id="6.3.2.8"/>
    </reaction>
</comment>
<dbReference type="PANTHER" id="PTHR43445">
    <property type="entry name" value="UDP-N-ACETYLMURAMATE--L-ALANINE LIGASE-RELATED"/>
    <property type="match status" value="1"/>
</dbReference>
<dbReference type="GO" id="GO:0005737">
    <property type="term" value="C:cytoplasm"/>
    <property type="evidence" value="ECO:0007669"/>
    <property type="project" value="UniProtKB-SubCell"/>
</dbReference>
<comment type="caution">
    <text evidence="18">The sequence shown here is derived from an EMBL/GenBank/DDBJ whole genome shotgun (WGS) entry which is preliminary data.</text>
</comment>
<name>A0A9X4LC57_9STAP</name>
<feature type="binding site" evidence="14">
    <location>
        <begin position="108"/>
        <end position="114"/>
    </location>
    <ligand>
        <name>ATP</name>
        <dbReference type="ChEBI" id="CHEBI:30616"/>
    </ligand>
</feature>
<dbReference type="Gene3D" id="3.90.190.20">
    <property type="entry name" value="Mur ligase, C-terminal domain"/>
    <property type="match status" value="1"/>
</dbReference>
<organism evidence="18 19">
    <name type="scientific">Staphylococcus equorum</name>
    <dbReference type="NCBI Taxonomy" id="246432"/>
    <lineage>
        <taxon>Bacteria</taxon>
        <taxon>Bacillati</taxon>
        <taxon>Bacillota</taxon>
        <taxon>Bacilli</taxon>
        <taxon>Bacillales</taxon>
        <taxon>Staphylococcaceae</taxon>
        <taxon>Staphylococcus</taxon>
    </lineage>
</organism>
<keyword evidence="12 14" id="KW-0961">Cell wall biogenesis/degradation</keyword>
<feature type="domain" description="Mur ligase central" evidence="17">
    <location>
        <begin position="106"/>
        <end position="274"/>
    </location>
</feature>
<dbReference type="GO" id="GO:0008763">
    <property type="term" value="F:UDP-N-acetylmuramate-L-alanine ligase activity"/>
    <property type="evidence" value="ECO:0007669"/>
    <property type="project" value="UniProtKB-UniRule"/>
</dbReference>
<dbReference type="InterPro" id="IPR005758">
    <property type="entry name" value="UDP-N-AcMur_Ala_ligase_MurC"/>
</dbReference>
<dbReference type="InterPro" id="IPR050061">
    <property type="entry name" value="MurCDEF_pg_biosynth"/>
</dbReference>
<sequence>MTHYHFVGIKGAGMSSLAQIMHDLGNEVQGSDINHYVFTEVALQNKGIKILPFDENNIKENMVIVQGNAFPNSHEEVVKANELKLDVIRYHDFLGHIISQYTSVAVTGAHGKTSTTGLLSHVMNGDKKTSFLIGDGTGLGIPASDYFAFEACEYRRHFLSYHPDYAIMTNIDFDHPDYFKDVEDVFNAFQEMAHNVKKAIIAWGDDDHLRKIEVDVPVYYYGFSKNDDVYADNLQISEYGTKFDVYIKNEYYDTFLSPQFGDHNILNGLAVITVSYLESLNVNNIKEALETFGGVKRRFNETKVGKQVLVDDYAHHPREISATIETARKKYPNKEVVAVFQPHTFSRTQAFLDDFAESLNLADKTFLCEIFGSIRENTGNLTIQDLIQRIDNATLIDETTVNALEQYSDAIILFMGAGDIQKIQRAYMKEMGVTTSF</sequence>
<keyword evidence="4 14" id="KW-0963">Cytoplasm</keyword>
<evidence type="ECO:0000256" key="2">
    <source>
        <dbReference type="ARBA" id="ARBA00004752"/>
    </source>
</evidence>
<dbReference type="EC" id="6.3.2.8" evidence="3 14"/>
<keyword evidence="5 14" id="KW-0436">Ligase</keyword>